<accession>A0A7D9DM88</accession>
<gene>
    <name evidence="2" type="ORF">PACLA_8A030170</name>
</gene>
<dbReference type="AlphaFoldDB" id="A0A7D9DM88"/>
<evidence type="ECO:0000313" key="3">
    <source>
        <dbReference type="Proteomes" id="UP001152795"/>
    </source>
</evidence>
<dbReference type="EMBL" id="CACRXK020001286">
    <property type="protein sequence ID" value="CAB3988147.1"/>
    <property type="molecule type" value="Genomic_DNA"/>
</dbReference>
<dbReference type="OrthoDB" id="5948131at2759"/>
<feature type="domain" description="Reverse transcriptase" evidence="1">
    <location>
        <begin position="5"/>
        <end position="99"/>
    </location>
</feature>
<comment type="caution">
    <text evidence="2">The sequence shown here is derived from an EMBL/GenBank/DDBJ whole genome shotgun (WGS) entry which is preliminary data.</text>
</comment>
<protein>
    <recommendedName>
        <fullName evidence="1">Reverse transcriptase domain-containing protein</fullName>
    </recommendedName>
</protein>
<dbReference type="InterPro" id="IPR000477">
    <property type="entry name" value="RT_dom"/>
</dbReference>
<dbReference type="Proteomes" id="UP001152795">
    <property type="component" value="Unassembled WGS sequence"/>
</dbReference>
<keyword evidence="3" id="KW-1185">Reference proteome</keyword>
<reference evidence="2" key="1">
    <citation type="submission" date="2020-04" db="EMBL/GenBank/DDBJ databases">
        <authorList>
            <person name="Alioto T."/>
            <person name="Alioto T."/>
            <person name="Gomez Garrido J."/>
        </authorList>
    </citation>
    <scope>NUCLEOTIDE SEQUENCE</scope>
    <source>
        <strain evidence="2">A484AB</strain>
    </source>
</reference>
<organism evidence="2 3">
    <name type="scientific">Paramuricea clavata</name>
    <name type="common">Red gorgonian</name>
    <name type="synonym">Violescent sea-whip</name>
    <dbReference type="NCBI Taxonomy" id="317549"/>
    <lineage>
        <taxon>Eukaryota</taxon>
        <taxon>Metazoa</taxon>
        <taxon>Cnidaria</taxon>
        <taxon>Anthozoa</taxon>
        <taxon>Octocorallia</taxon>
        <taxon>Malacalcyonacea</taxon>
        <taxon>Plexauridae</taxon>
        <taxon>Paramuricea</taxon>
    </lineage>
</organism>
<name>A0A7D9DM88_PARCT</name>
<evidence type="ECO:0000313" key="2">
    <source>
        <dbReference type="EMBL" id="CAB3988147.1"/>
    </source>
</evidence>
<evidence type="ECO:0000259" key="1">
    <source>
        <dbReference type="Pfam" id="PF00078"/>
    </source>
</evidence>
<proteinExistence type="predicted"/>
<sequence length="212" mass="23967">MSTIVNGTKSKSCQVKFGIPQGTSVLGPIFFSMFCNDLPEIMQGDDGEIEMFADDTTIYVIGPNPDSVASILNEMVRKLSWWCLKNLLTVHTGKTEYMLLGCAWFIGPLQQIKLDVPVIKLVNTKICLGLKVDSCLKWDVHALEVVESFNKKLNLLKSFHFLPLQARLDLYFMVILPSITYGILIWGSVGKTMFDNLERIHIRAARLIYQYA</sequence>
<dbReference type="PANTHER" id="PTHR33332">
    <property type="entry name" value="REVERSE TRANSCRIPTASE DOMAIN-CONTAINING PROTEIN"/>
    <property type="match status" value="1"/>
</dbReference>
<dbReference type="Pfam" id="PF00078">
    <property type="entry name" value="RVT_1"/>
    <property type="match status" value="1"/>
</dbReference>